<gene>
    <name evidence="3" type="ORF">F3Y22_tig00116951pilonHSYRG00564</name>
</gene>
<evidence type="ECO:0000313" key="4">
    <source>
        <dbReference type="Proteomes" id="UP000436088"/>
    </source>
</evidence>
<accession>A0A6A2Y014</accession>
<feature type="compositionally biased region" description="Polar residues" evidence="1">
    <location>
        <begin position="53"/>
        <end position="62"/>
    </location>
</feature>
<evidence type="ECO:0000256" key="1">
    <source>
        <dbReference type="SAM" id="MobiDB-lite"/>
    </source>
</evidence>
<evidence type="ECO:0000313" key="3">
    <source>
        <dbReference type="EMBL" id="KAE8660644.1"/>
    </source>
</evidence>
<dbReference type="PANTHER" id="PTHR33982:SF5">
    <property type="entry name" value="OUTER ENVELOPE MEMBRANE PROTEIN 7"/>
    <property type="match status" value="1"/>
</dbReference>
<dbReference type="InterPro" id="IPR038944">
    <property type="entry name" value="OEP7-like"/>
</dbReference>
<keyword evidence="2" id="KW-0472">Membrane</keyword>
<keyword evidence="2" id="KW-0812">Transmembrane</keyword>
<keyword evidence="4" id="KW-1185">Reference proteome</keyword>
<comment type="caution">
    <text evidence="3">The sequence shown here is derived from an EMBL/GenBank/DDBJ whole genome shotgun (WGS) entry which is preliminary data.</text>
</comment>
<dbReference type="GO" id="GO:1990904">
    <property type="term" value="C:ribonucleoprotein complex"/>
    <property type="evidence" value="ECO:0007669"/>
    <property type="project" value="UniProtKB-KW"/>
</dbReference>
<dbReference type="OrthoDB" id="754892at2759"/>
<protein>
    <submittedName>
        <fullName evidence="3">Small nuclear ribonucleoprotein family protein</fullName>
    </submittedName>
</protein>
<dbReference type="GO" id="GO:0009707">
    <property type="term" value="C:chloroplast outer membrane"/>
    <property type="evidence" value="ECO:0007669"/>
    <property type="project" value="TreeGrafter"/>
</dbReference>
<dbReference type="AlphaFoldDB" id="A0A6A2Y014"/>
<keyword evidence="2" id="KW-1133">Transmembrane helix</keyword>
<evidence type="ECO:0000256" key="2">
    <source>
        <dbReference type="SAM" id="Phobius"/>
    </source>
</evidence>
<dbReference type="Proteomes" id="UP000436088">
    <property type="component" value="Unassembled WGS sequence"/>
</dbReference>
<feature type="region of interest" description="Disordered" evidence="1">
    <location>
        <begin position="39"/>
        <end position="91"/>
    </location>
</feature>
<dbReference type="PANTHER" id="PTHR33982">
    <property type="entry name" value="OUTER ENVELOPE MEMBRANE PROTEIN 7-RELATED"/>
    <property type="match status" value="1"/>
</dbReference>
<proteinExistence type="predicted"/>
<dbReference type="EMBL" id="VEPZ02001731">
    <property type="protein sequence ID" value="KAE8660644.1"/>
    <property type="molecule type" value="Genomic_DNA"/>
</dbReference>
<organism evidence="3 4">
    <name type="scientific">Hibiscus syriacus</name>
    <name type="common">Rose of Sharon</name>
    <dbReference type="NCBI Taxonomy" id="106335"/>
    <lineage>
        <taxon>Eukaryota</taxon>
        <taxon>Viridiplantae</taxon>
        <taxon>Streptophyta</taxon>
        <taxon>Embryophyta</taxon>
        <taxon>Tracheophyta</taxon>
        <taxon>Spermatophyta</taxon>
        <taxon>Magnoliopsida</taxon>
        <taxon>eudicotyledons</taxon>
        <taxon>Gunneridae</taxon>
        <taxon>Pentapetalae</taxon>
        <taxon>rosids</taxon>
        <taxon>malvids</taxon>
        <taxon>Malvales</taxon>
        <taxon>Malvaceae</taxon>
        <taxon>Malvoideae</taxon>
        <taxon>Hibiscus</taxon>
    </lineage>
</organism>
<sequence length="91" mass="9336">MGKSSTVKQAAVVVGALAFGWMAIEMVFKPLLDKARAAMDKTDPDCDPDDVTAASSDDSGVQNDVGEGNDDSDRKPVSYADAVAKNAAGAS</sequence>
<name>A0A6A2Y014_HIBSY</name>
<keyword evidence="3" id="KW-0687">Ribonucleoprotein</keyword>
<reference evidence="3" key="1">
    <citation type="submission" date="2019-09" db="EMBL/GenBank/DDBJ databases">
        <title>Draft genome information of white flower Hibiscus syriacus.</title>
        <authorList>
            <person name="Kim Y.-M."/>
        </authorList>
    </citation>
    <scope>NUCLEOTIDE SEQUENCE [LARGE SCALE GENOMIC DNA]</scope>
    <source>
        <strain evidence="3">YM2019G1</strain>
    </source>
</reference>
<feature type="transmembrane region" description="Helical" evidence="2">
    <location>
        <begin position="12"/>
        <end position="32"/>
    </location>
</feature>